<evidence type="ECO:0000313" key="5">
    <source>
        <dbReference type="EMBL" id="GAA4487645.1"/>
    </source>
</evidence>
<dbReference type="CDD" id="cd06267">
    <property type="entry name" value="PBP1_LacI_sugar_binding-like"/>
    <property type="match status" value="1"/>
</dbReference>
<dbReference type="InterPro" id="IPR028082">
    <property type="entry name" value="Peripla_BP_I"/>
</dbReference>
<sequence>MDPHPSTKPPKIVDVAKRAGVSLSTVSRVMNQNPTVDPVLAARVRKAAKALNYHASPLARSLVLGRTQTVSVVVPDLGNPTFQAILRGLSRAAKRQGYHVLIADSAEAVAEEGVLAVESRRRSDGLVLCAPRMEQSELDALLPSLEPVVLVNRESSAGVPTVAADYRSALRELGEHLYGLGHRRFVFLSGVPGSASNRNRLVAVDEFRRAHEDVDVQALECGVGFEDGAVAVDAVLDSGATAALAYNDLVAMGLLSAVTERGLRVPDDLSIVGFDDIPFTKYTNPPLTTSSVPAEDIGEQAWVEMSSLLAGNSARHPVYFRPRLVVRASTAPVQGAEKAAAPMVEHPLG</sequence>
<dbReference type="Pfam" id="PF13377">
    <property type="entry name" value="Peripla_BP_3"/>
    <property type="match status" value="1"/>
</dbReference>
<comment type="caution">
    <text evidence="5">The sequence shown here is derived from an EMBL/GenBank/DDBJ whole genome shotgun (WGS) entry which is preliminary data.</text>
</comment>
<evidence type="ECO:0000313" key="6">
    <source>
        <dbReference type="Proteomes" id="UP001500731"/>
    </source>
</evidence>
<dbReference type="PRINTS" id="PR00036">
    <property type="entry name" value="HTHLACI"/>
</dbReference>
<protein>
    <recommendedName>
        <fullName evidence="4">HTH lacI-type domain-containing protein</fullName>
    </recommendedName>
</protein>
<dbReference type="Pfam" id="PF00356">
    <property type="entry name" value="LacI"/>
    <property type="match status" value="1"/>
</dbReference>
<dbReference type="PANTHER" id="PTHR30146:SF138">
    <property type="entry name" value="TRANSCRIPTIONAL REGULATORY PROTEIN"/>
    <property type="match status" value="1"/>
</dbReference>
<keyword evidence="6" id="KW-1185">Reference proteome</keyword>
<dbReference type="SUPFAM" id="SSF53822">
    <property type="entry name" value="Periplasmic binding protein-like I"/>
    <property type="match status" value="1"/>
</dbReference>
<name>A0ABP8PJT9_9MICO</name>
<dbReference type="Proteomes" id="UP001500731">
    <property type="component" value="Unassembled WGS sequence"/>
</dbReference>
<dbReference type="InterPro" id="IPR010982">
    <property type="entry name" value="Lambda_DNA-bd_dom_sf"/>
</dbReference>
<evidence type="ECO:0000259" key="4">
    <source>
        <dbReference type="PROSITE" id="PS50932"/>
    </source>
</evidence>
<dbReference type="Gene3D" id="1.10.260.40">
    <property type="entry name" value="lambda repressor-like DNA-binding domains"/>
    <property type="match status" value="1"/>
</dbReference>
<dbReference type="PANTHER" id="PTHR30146">
    <property type="entry name" value="LACI-RELATED TRANSCRIPTIONAL REPRESSOR"/>
    <property type="match status" value="1"/>
</dbReference>
<evidence type="ECO:0000256" key="2">
    <source>
        <dbReference type="ARBA" id="ARBA00023125"/>
    </source>
</evidence>
<dbReference type="SMART" id="SM00354">
    <property type="entry name" value="HTH_LACI"/>
    <property type="match status" value="1"/>
</dbReference>
<dbReference type="Gene3D" id="3.40.50.2300">
    <property type="match status" value="2"/>
</dbReference>
<accession>A0ABP8PJT9</accession>
<dbReference type="EMBL" id="BAABGP010000018">
    <property type="protein sequence ID" value="GAA4487645.1"/>
    <property type="molecule type" value="Genomic_DNA"/>
</dbReference>
<gene>
    <name evidence="5" type="ORF">GCM10023171_25670</name>
</gene>
<dbReference type="PROSITE" id="PS50932">
    <property type="entry name" value="HTH_LACI_2"/>
    <property type="match status" value="1"/>
</dbReference>
<dbReference type="SUPFAM" id="SSF47413">
    <property type="entry name" value="lambda repressor-like DNA-binding domains"/>
    <property type="match status" value="1"/>
</dbReference>
<keyword evidence="3" id="KW-0804">Transcription</keyword>
<reference evidence="6" key="1">
    <citation type="journal article" date="2019" name="Int. J. Syst. Evol. Microbiol.">
        <title>The Global Catalogue of Microorganisms (GCM) 10K type strain sequencing project: providing services to taxonomists for standard genome sequencing and annotation.</title>
        <authorList>
            <consortium name="The Broad Institute Genomics Platform"/>
            <consortium name="The Broad Institute Genome Sequencing Center for Infectious Disease"/>
            <person name="Wu L."/>
            <person name="Ma J."/>
        </authorList>
    </citation>
    <scope>NUCLEOTIDE SEQUENCE [LARGE SCALE GENOMIC DNA]</scope>
    <source>
        <strain evidence="6">JCM 17839</strain>
    </source>
</reference>
<dbReference type="InterPro" id="IPR000843">
    <property type="entry name" value="HTH_LacI"/>
</dbReference>
<evidence type="ECO:0000256" key="1">
    <source>
        <dbReference type="ARBA" id="ARBA00023015"/>
    </source>
</evidence>
<feature type="domain" description="HTH lacI-type" evidence="4">
    <location>
        <begin position="10"/>
        <end position="64"/>
    </location>
</feature>
<proteinExistence type="predicted"/>
<keyword evidence="1" id="KW-0805">Transcription regulation</keyword>
<dbReference type="PROSITE" id="PS00356">
    <property type="entry name" value="HTH_LACI_1"/>
    <property type="match status" value="1"/>
</dbReference>
<dbReference type="CDD" id="cd01392">
    <property type="entry name" value="HTH_LacI"/>
    <property type="match status" value="1"/>
</dbReference>
<dbReference type="InterPro" id="IPR046335">
    <property type="entry name" value="LacI/GalR-like_sensor"/>
</dbReference>
<evidence type="ECO:0000256" key="3">
    <source>
        <dbReference type="ARBA" id="ARBA00023163"/>
    </source>
</evidence>
<keyword evidence="2" id="KW-0238">DNA-binding</keyword>
<organism evidence="5 6">
    <name type="scientific">Microbacterium panaciterrae</name>
    <dbReference type="NCBI Taxonomy" id="985759"/>
    <lineage>
        <taxon>Bacteria</taxon>
        <taxon>Bacillati</taxon>
        <taxon>Actinomycetota</taxon>
        <taxon>Actinomycetes</taxon>
        <taxon>Micrococcales</taxon>
        <taxon>Microbacteriaceae</taxon>
        <taxon>Microbacterium</taxon>
    </lineage>
</organism>